<keyword evidence="4" id="KW-1185">Reference proteome</keyword>
<dbReference type="OrthoDB" id="6161812at2759"/>
<protein>
    <submittedName>
        <fullName evidence="3">Uncharacterized protein</fullName>
    </submittedName>
</protein>
<dbReference type="GO" id="GO:0043531">
    <property type="term" value="F:ADP binding"/>
    <property type="evidence" value="ECO:0007669"/>
    <property type="project" value="InterPro"/>
</dbReference>
<accession>W2RWI0</accession>
<evidence type="ECO:0000313" key="4">
    <source>
        <dbReference type="Proteomes" id="UP000030752"/>
    </source>
</evidence>
<organism evidence="3 4">
    <name type="scientific">Cyphellophora europaea (strain CBS 101466)</name>
    <name type="common">Phialophora europaea</name>
    <dbReference type="NCBI Taxonomy" id="1220924"/>
    <lineage>
        <taxon>Eukaryota</taxon>
        <taxon>Fungi</taxon>
        <taxon>Dikarya</taxon>
        <taxon>Ascomycota</taxon>
        <taxon>Pezizomycotina</taxon>
        <taxon>Eurotiomycetes</taxon>
        <taxon>Chaetothyriomycetidae</taxon>
        <taxon>Chaetothyriales</taxon>
        <taxon>Cyphellophoraceae</taxon>
        <taxon>Cyphellophora</taxon>
    </lineage>
</organism>
<dbReference type="PANTHER" id="PTHR35205:SF1">
    <property type="entry name" value="ZU5 DOMAIN-CONTAINING PROTEIN"/>
    <property type="match status" value="1"/>
</dbReference>
<feature type="domain" description="DUF7779" evidence="2">
    <location>
        <begin position="320"/>
        <end position="404"/>
    </location>
</feature>
<dbReference type="PANTHER" id="PTHR35205">
    <property type="entry name" value="NB-ARC AND TPR DOMAIN PROTEIN"/>
    <property type="match status" value="1"/>
</dbReference>
<evidence type="ECO:0000313" key="3">
    <source>
        <dbReference type="EMBL" id="ETN40797.1"/>
    </source>
</evidence>
<dbReference type="Pfam" id="PF00931">
    <property type="entry name" value="NB-ARC"/>
    <property type="match status" value="1"/>
</dbReference>
<dbReference type="InterPro" id="IPR002182">
    <property type="entry name" value="NB-ARC"/>
</dbReference>
<evidence type="ECO:0000259" key="1">
    <source>
        <dbReference type="Pfam" id="PF00931"/>
    </source>
</evidence>
<sequence length="512" mass="58307">MLFRPNFEKRFLACKDRIEWHTGHVKLQVNTAGFEDSKKRDDSMMALLTKNISSQQSMVKITFPFRFVQNVPRNDNFFGRGNALCDIEQHLDPGPRRGVPRMRSLVIHGLGGCGKSSVAKEYMYREYRAGKYEVIIWLYADSKDKLETQFIGLARALGIQVSEPESRHAVLNWINNFDREFLFVFDNADDPGFLKPYWPNTVRGSVLVTSRNLKVQNEGLAFVGLPLRAFGDQDGIDFLRQGLPSGFQADEDDIKALEQLTQRFGGLPLALRTAASFMTNKNCSPVKFLRLYDQRSEVIDSYQVEGYSRTVATTWTVSTSALSEASLVLLDAFSLLDPDSIPAELFDSTETHHAFAMFLDDPLAVANAQEGLTQQSLVDYDHSSRSMSVHRHLQHITLSRLVKNKTRFRQVTDLSLHLLSAYIPEFGFTSVRHPQNWKYVEHSLSHIQSVYGKCKDALTESASQKLLVCLTKSIWYVKKFSKKLCLGRLLIEEAMRMNQANMCSEYGPTRQR</sequence>
<dbReference type="Gene3D" id="3.40.50.300">
    <property type="entry name" value="P-loop containing nucleotide triphosphate hydrolases"/>
    <property type="match status" value="1"/>
</dbReference>
<dbReference type="InterPro" id="IPR056681">
    <property type="entry name" value="DUF7779"/>
</dbReference>
<evidence type="ECO:0000259" key="2">
    <source>
        <dbReference type="Pfam" id="PF25000"/>
    </source>
</evidence>
<dbReference type="GeneID" id="19972416"/>
<dbReference type="Proteomes" id="UP000030752">
    <property type="component" value="Unassembled WGS sequence"/>
</dbReference>
<reference evidence="3 4" key="1">
    <citation type="submission" date="2013-03" db="EMBL/GenBank/DDBJ databases">
        <title>The Genome Sequence of Phialophora europaea CBS 101466.</title>
        <authorList>
            <consortium name="The Broad Institute Genomics Platform"/>
            <person name="Cuomo C."/>
            <person name="de Hoog S."/>
            <person name="Gorbushina A."/>
            <person name="Walker B."/>
            <person name="Young S.K."/>
            <person name="Zeng Q."/>
            <person name="Gargeya S."/>
            <person name="Fitzgerald M."/>
            <person name="Haas B."/>
            <person name="Abouelleil A."/>
            <person name="Allen A.W."/>
            <person name="Alvarado L."/>
            <person name="Arachchi H.M."/>
            <person name="Berlin A.M."/>
            <person name="Chapman S.B."/>
            <person name="Gainer-Dewar J."/>
            <person name="Goldberg J."/>
            <person name="Griggs A."/>
            <person name="Gujja S."/>
            <person name="Hansen M."/>
            <person name="Howarth C."/>
            <person name="Imamovic A."/>
            <person name="Ireland A."/>
            <person name="Larimer J."/>
            <person name="McCowan C."/>
            <person name="Murphy C."/>
            <person name="Pearson M."/>
            <person name="Poon T.W."/>
            <person name="Priest M."/>
            <person name="Roberts A."/>
            <person name="Saif S."/>
            <person name="Shea T."/>
            <person name="Sisk P."/>
            <person name="Sykes S."/>
            <person name="Wortman J."/>
            <person name="Nusbaum C."/>
            <person name="Birren B."/>
        </authorList>
    </citation>
    <scope>NUCLEOTIDE SEQUENCE [LARGE SCALE GENOMIC DNA]</scope>
    <source>
        <strain evidence="3 4">CBS 101466</strain>
    </source>
</reference>
<feature type="domain" description="NB-ARC" evidence="1">
    <location>
        <begin position="104"/>
        <end position="219"/>
    </location>
</feature>
<dbReference type="HOGENOM" id="CLU_532108_0_0_1"/>
<dbReference type="eggNOG" id="ENOG502S8CM">
    <property type="taxonomic scope" value="Eukaryota"/>
</dbReference>
<dbReference type="VEuPathDB" id="FungiDB:HMPREF1541_05077"/>
<proteinExistence type="predicted"/>
<dbReference type="InterPro" id="IPR027417">
    <property type="entry name" value="P-loop_NTPase"/>
</dbReference>
<dbReference type="STRING" id="1220924.W2RWI0"/>
<dbReference type="InParanoid" id="W2RWI0"/>
<dbReference type="Pfam" id="PF25000">
    <property type="entry name" value="DUF7779"/>
    <property type="match status" value="1"/>
</dbReference>
<name>W2RWI0_CYPE1</name>
<dbReference type="SUPFAM" id="SSF52540">
    <property type="entry name" value="P-loop containing nucleoside triphosphate hydrolases"/>
    <property type="match status" value="1"/>
</dbReference>
<dbReference type="EMBL" id="KB822720">
    <property type="protein sequence ID" value="ETN40797.1"/>
    <property type="molecule type" value="Genomic_DNA"/>
</dbReference>
<dbReference type="RefSeq" id="XP_008717640.1">
    <property type="nucleotide sequence ID" value="XM_008719418.1"/>
</dbReference>
<gene>
    <name evidence="3" type="ORF">HMPREF1541_05077</name>
</gene>
<dbReference type="AlphaFoldDB" id="W2RWI0"/>